<dbReference type="EMBL" id="CR936257">
    <property type="protein sequence ID" value="CAI50095.1"/>
    <property type="molecule type" value="Genomic_DNA"/>
</dbReference>
<dbReference type="GeneID" id="3701937"/>
<dbReference type="STRING" id="348780.NP_4008A"/>
<gene>
    <name evidence="4" type="ordered locus">NP_4008A</name>
</gene>
<dbReference type="Pfam" id="PF23960">
    <property type="entry name" value="DUF7289"/>
    <property type="match status" value="1"/>
</dbReference>
<dbReference type="RefSeq" id="WP_011323711.1">
    <property type="nucleotide sequence ID" value="NC_007426.1"/>
</dbReference>
<dbReference type="InterPro" id="IPR055729">
    <property type="entry name" value="DUF7305"/>
</dbReference>
<protein>
    <submittedName>
        <fullName evidence="4">Probable secreted glycoprotein</fullName>
    </submittedName>
</protein>
<feature type="region of interest" description="Disordered" evidence="1">
    <location>
        <begin position="166"/>
        <end position="189"/>
    </location>
</feature>
<keyword evidence="5" id="KW-1185">Reference proteome</keyword>
<keyword evidence="2" id="KW-0812">Transmembrane</keyword>
<evidence type="ECO:0000313" key="4">
    <source>
        <dbReference type="EMBL" id="CAI50095.1"/>
    </source>
</evidence>
<keyword evidence="2" id="KW-1133">Transmembrane helix</keyword>
<feature type="domain" description="DUF7305" evidence="3">
    <location>
        <begin position="260"/>
        <end position="448"/>
    </location>
</feature>
<proteinExistence type="predicted"/>
<dbReference type="Pfam" id="PF23981">
    <property type="entry name" value="DUF7305"/>
    <property type="match status" value="1"/>
</dbReference>
<evidence type="ECO:0000256" key="1">
    <source>
        <dbReference type="SAM" id="MobiDB-lite"/>
    </source>
</evidence>
<name>A0A1U7EY12_NATPD</name>
<dbReference type="HOGENOM" id="CLU_029417_0_0_2"/>
<evidence type="ECO:0000259" key="3">
    <source>
        <dbReference type="Pfam" id="PF23981"/>
    </source>
</evidence>
<feature type="transmembrane region" description="Helical" evidence="2">
    <location>
        <begin position="12"/>
        <end position="34"/>
    </location>
</feature>
<dbReference type="AlphaFoldDB" id="A0A1U7EY12"/>
<dbReference type="OrthoDB" id="148042at2157"/>
<keyword evidence="2" id="KW-0472">Membrane</keyword>
<accession>A0A1U7EY12</accession>
<dbReference type="KEGG" id="nph:NP_4008A"/>
<sequence length="472" mass="49922">MDDRAVSNTVGIVLILGMTIAAVSALVFVGGAVLEDTRADTEQSQVESSMSQFSSKASLVGLGESDAQEFALGRITDGQVTVEPDEGHVLMYVEDAEGDRDDIGDVSLGAMVYENGDTEIAYQGGGVWERTGDHSRMVSPPEFHYRSETLTFPILNVSGAGSASGDVRGAATRGDDPRQLYPNVSKNEDFDNPLTDGTVYIEVESRYCEGWESFFRDRSQGGLDETCDEGDSDTLVVDLTASFEPAFGATVTAKQIENDGAEVDGSTREGIIAPSASDRIEQRIDDCETNGCRDDFSSTLTHGTYYTTDADDIENIDIDTTDGAVDIVVDDSDGVDGTGSIDIVDGDATVSLYVGPGGEFSMTGGSDEVNVGGEPSQFITYIHSDVPAVRMNSATYVGGIYAPNTVMEGDQGGGGGCGGGSVDVTGSVVVENFCFQNGAFTHDDDMSDIDVDIDANTVKYLHVSENRVTIDI</sequence>
<reference evidence="4 5" key="1">
    <citation type="journal article" date="2005" name="Genome Res.">
        <title>Living with two extremes: conclusions from the genome sequence of Natronomonas pharaonis.</title>
        <authorList>
            <person name="Falb M."/>
            <person name="Pfeiffer F."/>
            <person name="Palm P."/>
            <person name="Rodewald K."/>
            <person name="Hickmann V."/>
            <person name="Tittor J."/>
            <person name="Oesterhelt D."/>
        </authorList>
    </citation>
    <scope>NUCLEOTIDE SEQUENCE [LARGE SCALE GENOMIC DNA]</scope>
    <source>
        <strain evidence="5">ATCC 35678 / DSM 2160 / CIP 103997 / JCM 8858 / NBRC 14720 / NCIMB 2260 / Gabara</strain>
    </source>
</reference>
<dbReference type="Proteomes" id="UP000002698">
    <property type="component" value="Chromosome"/>
</dbReference>
<evidence type="ECO:0000313" key="5">
    <source>
        <dbReference type="Proteomes" id="UP000002698"/>
    </source>
</evidence>
<evidence type="ECO:0000256" key="2">
    <source>
        <dbReference type="SAM" id="Phobius"/>
    </source>
</evidence>
<dbReference type="EnsemblBacteria" id="CAI50095">
    <property type="protein sequence ID" value="CAI50095"/>
    <property type="gene ID" value="NP_4008A"/>
</dbReference>
<dbReference type="eggNOG" id="arCOG02911">
    <property type="taxonomic scope" value="Archaea"/>
</dbReference>
<organism evidence="4 5">
    <name type="scientific">Natronomonas pharaonis (strain ATCC 35678 / DSM 2160 / CIP 103997 / JCM 8858 / NBRC 14720 / NCIMB 2260 / Gabara)</name>
    <name type="common">Halobacterium pharaonis</name>
    <dbReference type="NCBI Taxonomy" id="348780"/>
    <lineage>
        <taxon>Archaea</taxon>
        <taxon>Methanobacteriati</taxon>
        <taxon>Methanobacteriota</taxon>
        <taxon>Stenosarchaea group</taxon>
        <taxon>Halobacteria</taxon>
        <taxon>Halobacteriales</taxon>
        <taxon>Natronomonadaceae</taxon>
        <taxon>Natronomonas</taxon>
    </lineage>
</organism>
<dbReference type="InterPro" id="IPR055713">
    <property type="entry name" value="DUF7289"/>
</dbReference>